<gene>
    <name evidence="1" type="ORF">Glove_21g319</name>
</gene>
<sequence length="68" mass="7713">MMVIETTYEDIPKDDASTELISLNGLKSYTLSMARLELGRQFTGKKTVTSIKSPSYGQFRSLNYLIFI</sequence>
<evidence type="ECO:0000313" key="1">
    <source>
        <dbReference type="EMBL" id="RHZ88695.1"/>
    </source>
</evidence>
<dbReference type="EMBL" id="PQFF01000019">
    <property type="protein sequence ID" value="RHZ88695.1"/>
    <property type="molecule type" value="Genomic_DNA"/>
</dbReference>
<organism evidence="1 2">
    <name type="scientific">Diversispora epigaea</name>
    <dbReference type="NCBI Taxonomy" id="1348612"/>
    <lineage>
        <taxon>Eukaryota</taxon>
        <taxon>Fungi</taxon>
        <taxon>Fungi incertae sedis</taxon>
        <taxon>Mucoromycota</taxon>
        <taxon>Glomeromycotina</taxon>
        <taxon>Glomeromycetes</taxon>
        <taxon>Diversisporales</taxon>
        <taxon>Diversisporaceae</taxon>
        <taxon>Diversispora</taxon>
    </lineage>
</organism>
<reference evidence="1 2" key="1">
    <citation type="submission" date="2018-08" db="EMBL/GenBank/DDBJ databases">
        <title>Genome and evolution of the arbuscular mycorrhizal fungus Diversispora epigaea (formerly Glomus versiforme) and its bacterial endosymbionts.</title>
        <authorList>
            <person name="Sun X."/>
            <person name="Fei Z."/>
            <person name="Harrison M."/>
        </authorList>
    </citation>
    <scope>NUCLEOTIDE SEQUENCE [LARGE SCALE GENOMIC DNA]</scope>
    <source>
        <strain evidence="1 2">IT104</strain>
    </source>
</reference>
<evidence type="ECO:0000313" key="2">
    <source>
        <dbReference type="Proteomes" id="UP000266861"/>
    </source>
</evidence>
<accession>A0A397JK14</accession>
<keyword evidence="2" id="KW-1185">Reference proteome</keyword>
<protein>
    <submittedName>
        <fullName evidence="1">Uncharacterized protein</fullName>
    </submittedName>
</protein>
<dbReference type="Proteomes" id="UP000266861">
    <property type="component" value="Unassembled WGS sequence"/>
</dbReference>
<proteinExistence type="predicted"/>
<dbReference type="AlphaFoldDB" id="A0A397JK14"/>
<comment type="caution">
    <text evidence="1">The sequence shown here is derived from an EMBL/GenBank/DDBJ whole genome shotgun (WGS) entry which is preliminary data.</text>
</comment>
<name>A0A397JK14_9GLOM</name>